<proteinExistence type="predicted"/>
<reference evidence="2" key="1">
    <citation type="submission" date="2020-11" db="EMBL/GenBank/DDBJ databases">
        <authorList>
            <consortium name="DOE Joint Genome Institute"/>
            <person name="Ahrendt S."/>
            <person name="Riley R."/>
            <person name="Andreopoulos W."/>
            <person name="Labutti K."/>
            <person name="Pangilinan J."/>
            <person name="Ruiz-Duenas F.J."/>
            <person name="Barrasa J.M."/>
            <person name="Sanchez-Garcia M."/>
            <person name="Camarero S."/>
            <person name="Miyauchi S."/>
            <person name="Serrano A."/>
            <person name="Linde D."/>
            <person name="Babiker R."/>
            <person name="Drula E."/>
            <person name="Ayuso-Fernandez I."/>
            <person name="Pacheco R."/>
            <person name="Padilla G."/>
            <person name="Ferreira P."/>
            <person name="Barriuso J."/>
            <person name="Kellner H."/>
            <person name="Castanera R."/>
            <person name="Alfaro M."/>
            <person name="Ramirez L."/>
            <person name="Pisabarro A.G."/>
            <person name="Kuo A."/>
            <person name="Tritt A."/>
            <person name="Lipzen A."/>
            <person name="He G."/>
            <person name="Yan M."/>
            <person name="Ng V."/>
            <person name="Cullen D."/>
            <person name="Martin F."/>
            <person name="Rosso M.-N."/>
            <person name="Henrissat B."/>
            <person name="Hibbett D."/>
            <person name="Martinez A.T."/>
            <person name="Grigoriev I.V."/>
        </authorList>
    </citation>
    <scope>NUCLEOTIDE SEQUENCE</scope>
    <source>
        <strain evidence="2">AH 40177</strain>
    </source>
</reference>
<evidence type="ECO:0000256" key="1">
    <source>
        <dbReference type="SAM" id="MobiDB-lite"/>
    </source>
</evidence>
<accession>A0A9P5Q4B7</accession>
<sequence length="83" mass="9464">MFALSDEAGHAGNYQWGLDKGIHENNWNPWGEFAPELAIGSKIRDGSPLCQWIDEKSRVYEAERAEREKQRPLPKPKAAKRAD</sequence>
<dbReference type="OrthoDB" id="2621411at2759"/>
<comment type="caution">
    <text evidence="2">The sequence shown here is derived from an EMBL/GenBank/DDBJ whole genome shotgun (WGS) entry which is preliminary data.</text>
</comment>
<gene>
    <name evidence="2" type="ORF">BDP27DRAFT_1318739</name>
</gene>
<feature type="region of interest" description="Disordered" evidence="1">
    <location>
        <begin position="61"/>
        <end position="83"/>
    </location>
</feature>
<dbReference type="AlphaFoldDB" id="A0A9P5Q4B7"/>
<feature type="compositionally biased region" description="Basic and acidic residues" evidence="1">
    <location>
        <begin position="61"/>
        <end position="71"/>
    </location>
</feature>
<evidence type="ECO:0000313" key="3">
    <source>
        <dbReference type="Proteomes" id="UP000772434"/>
    </source>
</evidence>
<evidence type="ECO:0000313" key="2">
    <source>
        <dbReference type="EMBL" id="KAF9073345.1"/>
    </source>
</evidence>
<protein>
    <submittedName>
        <fullName evidence="2">Uncharacterized protein</fullName>
    </submittedName>
</protein>
<dbReference type="Proteomes" id="UP000772434">
    <property type="component" value="Unassembled WGS sequence"/>
</dbReference>
<keyword evidence="3" id="KW-1185">Reference proteome</keyword>
<dbReference type="EMBL" id="JADNRY010000018">
    <property type="protein sequence ID" value="KAF9073345.1"/>
    <property type="molecule type" value="Genomic_DNA"/>
</dbReference>
<name>A0A9P5Q4B7_9AGAR</name>
<organism evidence="2 3">
    <name type="scientific">Rhodocollybia butyracea</name>
    <dbReference type="NCBI Taxonomy" id="206335"/>
    <lineage>
        <taxon>Eukaryota</taxon>
        <taxon>Fungi</taxon>
        <taxon>Dikarya</taxon>
        <taxon>Basidiomycota</taxon>
        <taxon>Agaricomycotina</taxon>
        <taxon>Agaricomycetes</taxon>
        <taxon>Agaricomycetidae</taxon>
        <taxon>Agaricales</taxon>
        <taxon>Marasmiineae</taxon>
        <taxon>Omphalotaceae</taxon>
        <taxon>Rhodocollybia</taxon>
    </lineage>
</organism>
<feature type="compositionally biased region" description="Basic residues" evidence="1">
    <location>
        <begin position="72"/>
        <end position="83"/>
    </location>
</feature>